<feature type="transmembrane region" description="Helical" evidence="14">
    <location>
        <begin position="124"/>
        <end position="143"/>
    </location>
</feature>
<dbReference type="GO" id="GO:0005524">
    <property type="term" value="F:ATP binding"/>
    <property type="evidence" value="ECO:0007669"/>
    <property type="project" value="UniProtKB-UniRule"/>
</dbReference>
<comment type="caution">
    <text evidence="16">The sequence shown here is derived from an EMBL/GenBank/DDBJ whole genome shotgun (WGS) entry which is preliminary data.</text>
</comment>
<dbReference type="InterPro" id="IPR025199">
    <property type="entry name" value="FtsK_4TM"/>
</dbReference>
<protein>
    <submittedName>
        <fullName evidence="16">DNA translocase FtsK</fullName>
    </submittedName>
</protein>
<dbReference type="InterPro" id="IPR036388">
    <property type="entry name" value="WH-like_DNA-bd_sf"/>
</dbReference>
<feature type="transmembrane region" description="Helical" evidence="14">
    <location>
        <begin position="27"/>
        <end position="49"/>
    </location>
</feature>
<keyword evidence="7" id="KW-0159">Chromosome partition</keyword>
<feature type="transmembrane region" description="Helical" evidence="14">
    <location>
        <begin position="163"/>
        <end position="189"/>
    </location>
</feature>
<reference evidence="16 17" key="1">
    <citation type="submission" date="2018-07" db="EMBL/GenBank/DDBJ databases">
        <title>Draft genome sequence of Ancylomarina sp. M1P.</title>
        <authorList>
            <person name="Yadav S."/>
            <person name="Villanueva L."/>
            <person name="Damste J.S.S."/>
        </authorList>
    </citation>
    <scope>NUCLEOTIDE SEQUENCE [LARGE SCALE GENOMIC DNA]</scope>
    <source>
        <strain evidence="16 17">M1P</strain>
    </source>
</reference>
<evidence type="ECO:0000256" key="14">
    <source>
        <dbReference type="SAM" id="Phobius"/>
    </source>
</evidence>
<keyword evidence="17" id="KW-1185">Reference proteome</keyword>
<evidence type="ECO:0000256" key="4">
    <source>
        <dbReference type="ARBA" id="ARBA00022618"/>
    </source>
</evidence>
<dbReference type="OrthoDB" id="9807790at2"/>
<dbReference type="Gene3D" id="1.10.10.10">
    <property type="entry name" value="Winged helix-like DNA-binding domain superfamily/Winged helix DNA-binding domain"/>
    <property type="match status" value="1"/>
</dbReference>
<dbReference type="GO" id="GO:0007059">
    <property type="term" value="P:chromosome segregation"/>
    <property type="evidence" value="ECO:0007669"/>
    <property type="project" value="UniProtKB-KW"/>
</dbReference>
<organism evidence="16 17">
    <name type="scientific">Ancylomarina euxinus</name>
    <dbReference type="NCBI Taxonomy" id="2283627"/>
    <lineage>
        <taxon>Bacteria</taxon>
        <taxon>Pseudomonadati</taxon>
        <taxon>Bacteroidota</taxon>
        <taxon>Bacteroidia</taxon>
        <taxon>Marinilabiliales</taxon>
        <taxon>Marinifilaceae</taxon>
        <taxon>Ancylomarina</taxon>
    </lineage>
</organism>
<dbReference type="Gene3D" id="3.40.50.300">
    <property type="entry name" value="P-loop containing nucleotide triphosphate hydrolases"/>
    <property type="match status" value="1"/>
</dbReference>
<dbReference type="Pfam" id="PF09397">
    <property type="entry name" value="FtsK_gamma"/>
    <property type="match status" value="1"/>
</dbReference>
<proteinExistence type="inferred from homology"/>
<dbReference type="AlphaFoldDB" id="A0A425Y1K4"/>
<keyword evidence="3" id="KW-1003">Cell membrane</keyword>
<dbReference type="InterPro" id="IPR036390">
    <property type="entry name" value="WH_DNA-bd_sf"/>
</dbReference>
<evidence type="ECO:0000256" key="5">
    <source>
        <dbReference type="ARBA" id="ARBA00022692"/>
    </source>
</evidence>
<evidence type="ECO:0000256" key="7">
    <source>
        <dbReference type="ARBA" id="ARBA00022829"/>
    </source>
</evidence>
<feature type="domain" description="FtsK" evidence="15">
    <location>
        <begin position="469"/>
        <end position="673"/>
    </location>
</feature>
<evidence type="ECO:0000256" key="9">
    <source>
        <dbReference type="ARBA" id="ARBA00022989"/>
    </source>
</evidence>
<evidence type="ECO:0000259" key="15">
    <source>
        <dbReference type="PROSITE" id="PS50901"/>
    </source>
</evidence>
<dbReference type="Pfam" id="PF13491">
    <property type="entry name" value="FtsK_4TM"/>
    <property type="match status" value="1"/>
</dbReference>
<evidence type="ECO:0000256" key="12">
    <source>
        <dbReference type="ARBA" id="ARBA00023306"/>
    </source>
</evidence>
<dbReference type="InterPro" id="IPR041027">
    <property type="entry name" value="FtsK_alpha"/>
</dbReference>
<name>A0A425Y1K4_9BACT</name>
<evidence type="ECO:0000256" key="11">
    <source>
        <dbReference type="ARBA" id="ARBA00023136"/>
    </source>
</evidence>
<feature type="transmembrane region" description="Helical" evidence="14">
    <location>
        <begin position="93"/>
        <end position="112"/>
    </location>
</feature>
<evidence type="ECO:0000256" key="10">
    <source>
        <dbReference type="ARBA" id="ARBA00023125"/>
    </source>
</evidence>
<dbReference type="GO" id="GO:0003677">
    <property type="term" value="F:DNA binding"/>
    <property type="evidence" value="ECO:0007669"/>
    <property type="project" value="UniProtKB-KW"/>
</dbReference>
<evidence type="ECO:0000313" key="17">
    <source>
        <dbReference type="Proteomes" id="UP000285794"/>
    </source>
</evidence>
<dbReference type="SUPFAM" id="SSF46785">
    <property type="entry name" value="Winged helix' DNA-binding domain"/>
    <property type="match status" value="1"/>
</dbReference>
<evidence type="ECO:0000256" key="6">
    <source>
        <dbReference type="ARBA" id="ARBA00022741"/>
    </source>
</evidence>
<dbReference type="InterPro" id="IPR018541">
    <property type="entry name" value="Ftsk_gamma"/>
</dbReference>
<dbReference type="Gene3D" id="3.30.980.40">
    <property type="match status" value="1"/>
</dbReference>
<sequence>MAKKRNTKTKKKWFTTPSFLLDERIRFILGISSSLFTIYLGLAFVSFFFTGGADQSKLDIQLLELLFNSGIRVENWTGKTGAFLSNLLINKGFGIAACSILYILTVLSIRLFGIKIQSLKKSILYTLLFSIWGSVLLAFLFVDSTSTSFLYLGGTHGYFISEWLISLIGNVGTLFIIIICFFSLIAFGFKNAVTHMKKPFKRKAKPEVNELELDEDEDDDAFENETDFQDEFIRDSIQIEESNNKQFEVELEEEFISELEEEDQDDELAINQSSEIELDVESDLETIPSTNKQDNDDIDVELTIEAVRVKEESVSINHAPMDDFDPTLDLSNYNYPGLDLLEDHHINNSEVSKEELESNKIKIVDTLRNYKIEITQIKATIGPTVTLYEIVPAPGVRISKIKNLEDDIALSLAALGIRIIAPIPGRGTIGIEVPNRTPEIVSMKSIIASKKFQESKYALPVALGKTISNETYTLDLAKMPHLLVAGATGQGKSVGLNAIITSLLYKKHPSQLKFVLIDPKKVELNIYSTIEKHFLAKLPEEEEAIITDIHKVIATLNSLCVEMDSRYDLLKKAHARNIIEYNTKFVKRKLNPENGHRYLPYIVVIIDEFADLIMTAGKEVETPIARIAQLARAIGIHMIIATQRPSTNIITGVIKANFPARIAFKVASMIDSRTILDSPGANQLIGRGDMLISLGSELIRVQCAFVDTPEVEALTTYIQKQQAYPSALMLPEYVSESNENLAEIDLQKRDALFEEAARLVVGSQQGSTSAIQRRFSIGYNRAGRIVDQLEAAGIVGPFEGSKARQVLISDDYSLEKLLSQVLA</sequence>
<evidence type="ECO:0000313" key="16">
    <source>
        <dbReference type="EMBL" id="RRG21809.1"/>
    </source>
</evidence>
<keyword evidence="6 13" id="KW-0547">Nucleotide-binding</keyword>
<dbReference type="SMART" id="SM00843">
    <property type="entry name" value="Ftsk_gamma"/>
    <property type="match status" value="1"/>
</dbReference>
<keyword evidence="5 14" id="KW-0812">Transmembrane</keyword>
<evidence type="ECO:0000256" key="8">
    <source>
        <dbReference type="ARBA" id="ARBA00022840"/>
    </source>
</evidence>
<dbReference type="PROSITE" id="PS50901">
    <property type="entry name" value="FTSK"/>
    <property type="match status" value="1"/>
</dbReference>
<keyword evidence="4" id="KW-0132">Cell division</keyword>
<dbReference type="EMBL" id="QQWG01000007">
    <property type="protein sequence ID" value="RRG21809.1"/>
    <property type="molecule type" value="Genomic_DNA"/>
</dbReference>
<keyword evidence="11 14" id="KW-0472">Membrane</keyword>
<keyword evidence="9 14" id="KW-1133">Transmembrane helix</keyword>
<keyword evidence="12" id="KW-0131">Cell cycle</keyword>
<evidence type="ECO:0000256" key="2">
    <source>
        <dbReference type="ARBA" id="ARBA00006474"/>
    </source>
</evidence>
<gene>
    <name evidence="16" type="ORF">DWB61_08620</name>
</gene>
<keyword evidence="8 13" id="KW-0067">ATP-binding</keyword>
<dbReference type="SUPFAM" id="SSF52540">
    <property type="entry name" value="P-loop containing nucleoside triphosphate hydrolases"/>
    <property type="match status" value="1"/>
</dbReference>
<dbReference type="Pfam" id="PF01580">
    <property type="entry name" value="FtsK_SpoIIIE"/>
    <property type="match status" value="1"/>
</dbReference>
<comment type="similarity">
    <text evidence="2">Belongs to the FtsK/SpoIIIE/SftA family.</text>
</comment>
<dbReference type="PANTHER" id="PTHR22683:SF41">
    <property type="entry name" value="DNA TRANSLOCASE FTSK"/>
    <property type="match status" value="1"/>
</dbReference>
<dbReference type="InterPro" id="IPR027417">
    <property type="entry name" value="P-loop_NTPase"/>
</dbReference>
<evidence type="ECO:0000256" key="13">
    <source>
        <dbReference type="PROSITE-ProRule" id="PRU00289"/>
    </source>
</evidence>
<accession>A0A425Y1K4</accession>
<keyword evidence="10" id="KW-0238">DNA-binding</keyword>
<dbReference type="Pfam" id="PF17854">
    <property type="entry name" value="FtsK_alpha"/>
    <property type="match status" value="1"/>
</dbReference>
<comment type="subcellular location">
    <subcellularLocation>
        <location evidence="1">Cell membrane</location>
        <topology evidence="1">Multi-pass membrane protein</topology>
    </subcellularLocation>
</comment>
<evidence type="ECO:0000256" key="3">
    <source>
        <dbReference type="ARBA" id="ARBA00022475"/>
    </source>
</evidence>
<dbReference type="InterPro" id="IPR050206">
    <property type="entry name" value="FtsK/SpoIIIE/SftA"/>
</dbReference>
<dbReference type="RefSeq" id="WP_125030493.1">
    <property type="nucleotide sequence ID" value="NZ_JAPXVP010000007.1"/>
</dbReference>
<dbReference type="InterPro" id="IPR002543">
    <property type="entry name" value="FtsK_dom"/>
</dbReference>
<dbReference type="GO" id="GO:0005886">
    <property type="term" value="C:plasma membrane"/>
    <property type="evidence" value="ECO:0007669"/>
    <property type="project" value="UniProtKB-SubCell"/>
</dbReference>
<dbReference type="GO" id="GO:0051301">
    <property type="term" value="P:cell division"/>
    <property type="evidence" value="ECO:0007669"/>
    <property type="project" value="UniProtKB-KW"/>
</dbReference>
<evidence type="ECO:0000256" key="1">
    <source>
        <dbReference type="ARBA" id="ARBA00004651"/>
    </source>
</evidence>
<feature type="binding site" evidence="13">
    <location>
        <begin position="486"/>
        <end position="493"/>
    </location>
    <ligand>
        <name>ATP</name>
        <dbReference type="ChEBI" id="CHEBI:30616"/>
    </ligand>
</feature>
<dbReference type="PANTHER" id="PTHR22683">
    <property type="entry name" value="SPORULATION PROTEIN RELATED"/>
    <property type="match status" value="1"/>
</dbReference>
<dbReference type="Proteomes" id="UP000285794">
    <property type="component" value="Unassembled WGS sequence"/>
</dbReference>